<accession>A0A4Z1H5A3</accession>
<dbReference type="EMBL" id="PQXN01000729">
    <property type="protein sequence ID" value="TGO43915.1"/>
    <property type="molecule type" value="Genomic_DNA"/>
</dbReference>
<evidence type="ECO:0000313" key="2">
    <source>
        <dbReference type="EMBL" id="TGO43915.1"/>
    </source>
</evidence>
<evidence type="ECO:0000313" key="3">
    <source>
        <dbReference type="Proteomes" id="UP000297527"/>
    </source>
</evidence>
<proteinExistence type="predicted"/>
<dbReference type="AlphaFoldDB" id="A0A4Z1H5A3"/>
<feature type="region of interest" description="Disordered" evidence="1">
    <location>
        <begin position="1"/>
        <end position="24"/>
    </location>
</feature>
<comment type="caution">
    <text evidence="2">The sequence shown here is derived from an EMBL/GenBank/DDBJ whole genome shotgun (WGS) entry which is preliminary data.</text>
</comment>
<dbReference type="Proteomes" id="UP000297527">
    <property type="component" value="Unassembled WGS sequence"/>
</dbReference>
<evidence type="ECO:0000256" key="1">
    <source>
        <dbReference type="SAM" id="MobiDB-lite"/>
    </source>
</evidence>
<sequence>MSYNNQRSHPPFSTPSTSTSSPKTFSEKVANLISQYELALPHLALAIDAERNSDLNVSEHTQTLFGIYRKLELVLTADWFKQEDERLQQRGRILVKDTLLLHRIIDPRGAEAAVEKYHLRQFC</sequence>
<dbReference type="OrthoDB" id="10354905at2759"/>
<reference evidence="2 3" key="1">
    <citation type="submission" date="2017-12" db="EMBL/GenBank/DDBJ databases">
        <title>Comparative genomics of Botrytis spp.</title>
        <authorList>
            <person name="Valero-Jimenez C.A."/>
            <person name="Tapia P."/>
            <person name="Veloso J."/>
            <person name="Silva-Moreno E."/>
            <person name="Staats M."/>
            <person name="Valdes J.H."/>
            <person name="Van Kan J.A.L."/>
        </authorList>
    </citation>
    <scope>NUCLEOTIDE SEQUENCE [LARGE SCALE GENOMIC DNA]</scope>
    <source>
        <strain evidence="2 3">MUCL11595</strain>
    </source>
</reference>
<gene>
    <name evidence="2" type="ORF">BCON_0731g00010</name>
</gene>
<organism evidence="2 3">
    <name type="scientific">Botryotinia convoluta</name>
    <dbReference type="NCBI Taxonomy" id="54673"/>
    <lineage>
        <taxon>Eukaryota</taxon>
        <taxon>Fungi</taxon>
        <taxon>Dikarya</taxon>
        <taxon>Ascomycota</taxon>
        <taxon>Pezizomycotina</taxon>
        <taxon>Leotiomycetes</taxon>
        <taxon>Helotiales</taxon>
        <taxon>Sclerotiniaceae</taxon>
        <taxon>Botryotinia</taxon>
    </lineage>
</organism>
<name>A0A4Z1H5A3_9HELO</name>
<keyword evidence="3" id="KW-1185">Reference proteome</keyword>
<feature type="compositionally biased region" description="Low complexity" evidence="1">
    <location>
        <begin position="8"/>
        <end position="24"/>
    </location>
</feature>
<protein>
    <submittedName>
        <fullName evidence="2">Uncharacterized protein</fullName>
    </submittedName>
</protein>